<feature type="compositionally biased region" description="Polar residues" evidence="3">
    <location>
        <begin position="813"/>
        <end position="827"/>
    </location>
</feature>
<dbReference type="CDD" id="cd20550">
    <property type="entry name" value="CYCLIN_TFIIB_archaea_like_rpt2"/>
    <property type="match status" value="1"/>
</dbReference>
<feature type="compositionally biased region" description="Pro residues" evidence="3">
    <location>
        <begin position="617"/>
        <end position="629"/>
    </location>
</feature>
<evidence type="ECO:0000259" key="4">
    <source>
        <dbReference type="SMART" id="SM00385"/>
    </source>
</evidence>
<dbReference type="GO" id="GO:0017025">
    <property type="term" value="F:TBP-class protein binding"/>
    <property type="evidence" value="ECO:0007669"/>
    <property type="project" value="InterPro"/>
</dbReference>
<proteinExistence type="predicted"/>
<feature type="compositionally biased region" description="Basic and acidic residues" evidence="3">
    <location>
        <begin position="636"/>
        <end position="650"/>
    </location>
</feature>
<dbReference type="PRINTS" id="PR00685">
    <property type="entry name" value="TIFACTORIIB"/>
</dbReference>
<feature type="compositionally biased region" description="Basic and acidic residues" evidence="3">
    <location>
        <begin position="527"/>
        <end position="542"/>
    </location>
</feature>
<dbReference type="InterPro" id="IPR013150">
    <property type="entry name" value="TFIIB_cyclin"/>
</dbReference>
<reference evidence="5 6" key="1">
    <citation type="journal article" date="2018" name="Mol. Biol. Evol.">
        <title>Analysis of the draft genome of the red seaweed Gracilariopsis chorda provides insights into genome size evolution in Rhodophyta.</title>
        <authorList>
            <person name="Lee J."/>
            <person name="Yang E.C."/>
            <person name="Graf L."/>
            <person name="Yang J.H."/>
            <person name="Qiu H."/>
            <person name="Zel Zion U."/>
            <person name="Chan C.X."/>
            <person name="Stephens T.G."/>
            <person name="Weber A.P.M."/>
            <person name="Boo G.H."/>
            <person name="Boo S.M."/>
            <person name="Kim K.M."/>
            <person name="Shin Y."/>
            <person name="Jung M."/>
            <person name="Lee S.J."/>
            <person name="Yim H.S."/>
            <person name="Lee J.H."/>
            <person name="Bhattacharya D."/>
            <person name="Yoon H.S."/>
        </authorList>
    </citation>
    <scope>NUCLEOTIDE SEQUENCE [LARGE SCALE GENOMIC DNA]</scope>
    <source>
        <strain evidence="5 6">SKKU-2015</strain>
        <tissue evidence="5">Whole body</tissue>
    </source>
</reference>
<organism evidence="5 6">
    <name type="scientific">Gracilariopsis chorda</name>
    <dbReference type="NCBI Taxonomy" id="448386"/>
    <lineage>
        <taxon>Eukaryota</taxon>
        <taxon>Rhodophyta</taxon>
        <taxon>Florideophyceae</taxon>
        <taxon>Rhodymeniophycidae</taxon>
        <taxon>Gracilariales</taxon>
        <taxon>Gracilariaceae</taxon>
        <taxon>Gracilariopsis</taxon>
    </lineage>
</organism>
<dbReference type="PANTHER" id="PTHR11618:SF13">
    <property type="entry name" value="TRANSCRIPTION INITIATION FACTOR IIB"/>
    <property type="match status" value="1"/>
</dbReference>
<dbReference type="AlphaFoldDB" id="A0A2V3IEG2"/>
<feature type="compositionally biased region" description="Basic and acidic residues" evidence="3">
    <location>
        <begin position="135"/>
        <end position="151"/>
    </location>
</feature>
<dbReference type="FunFam" id="1.10.472.10:FF:000045">
    <property type="entry name" value="Transcription initiation factor IIB"/>
    <property type="match status" value="1"/>
</dbReference>
<evidence type="ECO:0000256" key="2">
    <source>
        <dbReference type="ARBA" id="ARBA00023163"/>
    </source>
</evidence>
<gene>
    <name evidence="5" type="ORF">BWQ96_09830</name>
</gene>
<comment type="caution">
    <text evidence="5">The sequence shown here is derived from an EMBL/GenBank/DDBJ whole genome shotgun (WGS) entry which is preliminary data.</text>
</comment>
<feature type="region of interest" description="Disordered" evidence="3">
    <location>
        <begin position="130"/>
        <end position="151"/>
    </location>
</feature>
<evidence type="ECO:0000256" key="1">
    <source>
        <dbReference type="ARBA" id="ARBA00023015"/>
    </source>
</evidence>
<feature type="compositionally biased region" description="Polar residues" evidence="3">
    <location>
        <begin position="686"/>
        <end position="695"/>
    </location>
</feature>
<feature type="region of interest" description="Disordered" evidence="3">
    <location>
        <begin position="766"/>
        <end position="827"/>
    </location>
</feature>
<sequence>MLGSRKTCPNCHNTNLRRVSVNRTTQCSRCKLTLEERGIGDLAEYHVVTQTEEAHCVVAPDSMHANIVDDIPADPYCTPGFISVFRMLSPLREPVFATSARTFSGALSEMERLIGDALFSGYIGYNGRAPGGVPPKKEEASDGTERNKSGGDARHTLVAYFEIVELASILGVDKETINLAVRIFRHTASNTSLRNRNVECLATAAFVAAAERRWFEYEMWQKRNDRKAPQESLEPSGPEAESIAHARNNLDTKLENGDFDEMQDRNSDILLGETITEEKVSLALSLDKDDEPGNPGYEDMTDAGADNDKTQAGNGTMKEEPMESEATEKDSRANPIDEKELESWAIPPRHLSLEEISSAANLDVNEVTRYLKVVRIALRKQRPESSSSVTAHMPLFCRRLDLSGRTQRLAIGIAENAMRNNICSRRNPVSISAAAIYLACQMDGVRKTQTEICRATNLTEVTLRKVYKELNREHAAVIPSWYKSEEKSAGKEVLSEGLGARPSQGGSKVSKAEKREESVQPNAPGSLKDKEPEPENKAKCDPELLVPPPLPPGFGELPSKPLEADVSKPPPPPPLPPKQEPATRSALPPSSSSLMAMMGNPAMQAFANAFSMMPQIMMPPPPPPLPPARTNPTTEATDKDAQAKCTKEQDVGSTLSAKVETHSKAAGSTKSRSRDTDSRNAGPPNSARSQSSESPLSAMRTVLTAAQGKSSTGLPQNTQQVMASMQSMFGMMQAMQAFQAIHKKDAEGAAAEQPDSGSNPWAFMASMMQSRTAGTGGFGDPGVENAPLNDRADAGNMSAEEKSGNPGHPKPTGKSSETASESEPNDT</sequence>
<feature type="compositionally biased region" description="Basic and acidic residues" evidence="3">
    <location>
        <begin position="317"/>
        <end position="339"/>
    </location>
</feature>
<dbReference type="CDD" id="cd00043">
    <property type="entry name" value="CYCLIN_SF"/>
    <property type="match status" value="1"/>
</dbReference>
<dbReference type="GO" id="GO:0070897">
    <property type="term" value="P:transcription preinitiation complex assembly"/>
    <property type="evidence" value="ECO:0007669"/>
    <property type="project" value="InterPro"/>
</dbReference>
<feature type="compositionally biased region" description="Low complexity" evidence="3">
    <location>
        <begin position="585"/>
        <end position="596"/>
    </location>
</feature>
<dbReference type="STRING" id="448386.A0A2V3IEG2"/>
<evidence type="ECO:0000313" key="6">
    <source>
        <dbReference type="Proteomes" id="UP000247409"/>
    </source>
</evidence>
<feature type="domain" description="Cyclin-like" evidence="4">
    <location>
        <begin position="161"/>
        <end position="251"/>
    </location>
</feature>
<keyword evidence="1" id="KW-0805">Transcription regulation</keyword>
<keyword evidence="2" id="KW-0804">Transcription</keyword>
<dbReference type="InterPro" id="IPR013763">
    <property type="entry name" value="Cyclin-like_dom"/>
</dbReference>
<evidence type="ECO:0000313" key="5">
    <source>
        <dbReference type="EMBL" id="PXF40454.1"/>
    </source>
</evidence>
<dbReference type="GO" id="GO:0097550">
    <property type="term" value="C:transcription preinitiation complex"/>
    <property type="evidence" value="ECO:0007669"/>
    <property type="project" value="TreeGrafter"/>
</dbReference>
<dbReference type="Pfam" id="PF00382">
    <property type="entry name" value="TFIIB"/>
    <property type="match status" value="1"/>
</dbReference>
<dbReference type="Gene3D" id="1.10.472.10">
    <property type="entry name" value="Cyclin-like"/>
    <property type="match status" value="1"/>
</dbReference>
<feature type="region of interest" description="Disordered" evidence="3">
    <location>
        <begin position="285"/>
        <end position="339"/>
    </location>
</feature>
<keyword evidence="6" id="KW-1185">Reference proteome</keyword>
<dbReference type="EMBL" id="NBIV01000292">
    <property type="protein sequence ID" value="PXF40454.1"/>
    <property type="molecule type" value="Genomic_DNA"/>
</dbReference>
<dbReference type="Proteomes" id="UP000247409">
    <property type="component" value="Unassembled WGS sequence"/>
</dbReference>
<feature type="compositionally biased region" description="Pro residues" evidence="3">
    <location>
        <begin position="568"/>
        <end position="579"/>
    </location>
</feature>
<dbReference type="InterPro" id="IPR036915">
    <property type="entry name" value="Cyclin-like_sf"/>
</dbReference>
<dbReference type="OrthoDB" id="25790at2759"/>
<evidence type="ECO:0000256" key="3">
    <source>
        <dbReference type="SAM" id="MobiDB-lite"/>
    </source>
</evidence>
<feature type="region of interest" description="Disordered" evidence="3">
    <location>
        <begin position="493"/>
        <end position="596"/>
    </location>
</feature>
<accession>A0A2V3IEG2</accession>
<dbReference type="SMART" id="SM00385">
    <property type="entry name" value="CYCLIN"/>
    <property type="match status" value="2"/>
</dbReference>
<dbReference type="InterPro" id="IPR000812">
    <property type="entry name" value="TFIIB"/>
</dbReference>
<dbReference type="GO" id="GO:0005634">
    <property type="term" value="C:nucleus"/>
    <property type="evidence" value="ECO:0007669"/>
    <property type="project" value="TreeGrafter"/>
</dbReference>
<feature type="domain" description="Cyclin-like" evidence="4">
    <location>
        <begin position="391"/>
        <end position="472"/>
    </location>
</feature>
<dbReference type="SUPFAM" id="SSF47954">
    <property type="entry name" value="Cyclin-like"/>
    <property type="match status" value="2"/>
</dbReference>
<name>A0A2V3IEG2_9FLOR</name>
<feature type="region of interest" description="Disordered" evidence="3">
    <location>
        <begin position="614"/>
        <end position="698"/>
    </location>
</feature>
<protein>
    <submittedName>
        <fullName evidence="5">Plant-specific TFIIB-related protein 1</fullName>
    </submittedName>
</protein>
<dbReference type="PANTHER" id="PTHR11618">
    <property type="entry name" value="TRANSCRIPTION INITIATION FACTOR IIB-RELATED"/>
    <property type="match status" value="1"/>
</dbReference>